<dbReference type="NCBIfam" id="TIGR02887">
    <property type="entry name" value="spore_ger_x_C"/>
    <property type="match status" value="1"/>
</dbReference>
<dbReference type="RefSeq" id="WP_101329904.1">
    <property type="nucleotide sequence ID" value="NZ_PJNH01000001.1"/>
</dbReference>
<proteinExistence type="inferred from homology"/>
<comment type="similarity">
    <text evidence="2">Belongs to the GerABKC lipoprotein family.</text>
</comment>
<dbReference type="GO" id="GO:0009847">
    <property type="term" value="P:spore germination"/>
    <property type="evidence" value="ECO:0007669"/>
    <property type="project" value="InterPro"/>
</dbReference>
<evidence type="ECO:0000259" key="9">
    <source>
        <dbReference type="Pfam" id="PF25198"/>
    </source>
</evidence>
<evidence type="ECO:0008006" key="12">
    <source>
        <dbReference type="Google" id="ProtNLM"/>
    </source>
</evidence>
<evidence type="ECO:0000256" key="4">
    <source>
        <dbReference type="ARBA" id="ARBA00022729"/>
    </source>
</evidence>
<dbReference type="InterPro" id="IPR008844">
    <property type="entry name" value="Spore_GerAC-like"/>
</dbReference>
<evidence type="ECO:0000256" key="3">
    <source>
        <dbReference type="ARBA" id="ARBA00022544"/>
    </source>
</evidence>
<evidence type="ECO:0000256" key="6">
    <source>
        <dbReference type="ARBA" id="ARBA00023139"/>
    </source>
</evidence>
<dbReference type="Pfam" id="PF25198">
    <property type="entry name" value="Spore_GerAC_N"/>
    <property type="match status" value="1"/>
</dbReference>
<accession>A0A2I0QV55</accession>
<protein>
    <recommendedName>
        <fullName evidence="12">Ger(X)C family spore germination protein</fullName>
    </recommendedName>
</protein>
<reference evidence="10 11" key="1">
    <citation type="submission" date="2017-06" db="EMBL/GenBank/DDBJ databases">
        <title>the draft geome sequence of Illustriluteabacillus marina B3227.</title>
        <authorList>
            <person name="He R.-H."/>
            <person name="Du Z.-J."/>
        </authorList>
    </citation>
    <scope>NUCLEOTIDE SEQUENCE [LARGE SCALE GENOMIC DNA]</scope>
    <source>
        <strain evidence="10 11">B3227</strain>
    </source>
</reference>
<dbReference type="AlphaFoldDB" id="A0A2I0QV55"/>
<feature type="domain" description="Spore germination GerAC-like C-terminal" evidence="8">
    <location>
        <begin position="200"/>
        <end position="376"/>
    </location>
</feature>
<dbReference type="InterPro" id="IPR057336">
    <property type="entry name" value="GerAC_N"/>
</dbReference>
<keyword evidence="7" id="KW-0449">Lipoprotein</keyword>
<dbReference type="PANTHER" id="PTHR35789">
    <property type="entry name" value="SPORE GERMINATION PROTEIN B3"/>
    <property type="match status" value="1"/>
</dbReference>
<comment type="subcellular location">
    <subcellularLocation>
        <location evidence="1">Membrane</location>
        <topology evidence="1">Lipid-anchor</topology>
    </subcellularLocation>
</comment>
<dbReference type="Pfam" id="PF05504">
    <property type="entry name" value="Spore_GerAC"/>
    <property type="match status" value="1"/>
</dbReference>
<dbReference type="OrthoDB" id="2592518at2"/>
<dbReference type="PANTHER" id="PTHR35789:SF1">
    <property type="entry name" value="SPORE GERMINATION PROTEIN B3"/>
    <property type="match status" value="1"/>
</dbReference>
<keyword evidence="5" id="KW-0472">Membrane</keyword>
<name>A0A2I0QV55_9BACI</name>
<dbReference type="Gene3D" id="3.30.300.210">
    <property type="entry name" value="Nutrient germinant receptor protein C, domain 3"/>
    <property type="match status" value="1"/>
</dbReference>
<gene>
    <name evidence="10" type="ORF">CEY16_00290</name>
</gene>
<dbReference type="Proteomes" id="UP000243524">
    <property type="component" value="Unassembled WGS sequence"/>
</dbReference>
<keyword evidence="3" id="KW-0309">Germination</keyword>
<keyword evidence="4" id="KW-0732">Signal</keyword>
<comment type="caution">
    <text evidence="10">The sequence shown here is derived from an EMBL/GenBank/DDBJ whole genome shotgun (WGS) entry which is preliminary data.</text>
</comment>
<evidence type="ECO:0000313" key="10">
    <source>
        <dbReference type="EMBL" id="PKR78232.1"/>
    </source>
</evidence>
<evidence type="ECO:0000313" key="11">
    <source>
        <dbReference type="Proteomes" id="UP000243524"/>
    </source>
</evidence>
<dbReference type="InterPro" id="IPR038501">
    <property type="entry name" value="Spore_GerAC_C_sf"/>
</dbReference>
<evidence type="ECO:0000259" key="8">
    <source>
        <dbReference type="Pfam" id="PF05504"/>
    </source>
</evidence>
<evidence type="ECO:0000256" key="5">
    <source>
        <dbReference type="ARBA" id="ARBA00023136"/>
    </source>
</evidence>
<dbReference type="GO" id="GO:0016020">
    <property type="term" value="C:membrane"/>
    <property type="evidence" value="ECO:0007669"/>
    <property type="project" value="UniProtKB-SubCell"/>
</dbReference>
<dbReference type="EMBL" id="PJNH01000001">
    <property type="protein sequence ID" value="PKR78232.1"/>
    <property type="molecule type" value="Genomic_DNA"/>
</dbReference>
<keyword evidence="6" id="KW-0564">Palmitate</keyword>
<sequence>MPKIRKLYMLIFVLVFLTGCVEKNIIEDLGIVTVFGFDKDDEKGLTKATTVIFQFNPDISEASQIIESEGSTFREIKKNANKKSAYKIVAGQLRTVLFGQSVAEEGVFHLLDTLERDASISDKLYVTMTDMSASEVLSASNYEQAPNIGTYIQELLDTAIDEEEMMSSTLHEFLRDYTMAGIDPMIPILGVENGKVYIKEMALFQNDRYVGEFNLDEMFYAQTLMKRIGDGVIEVQLPMEKFKKHLKPHEKIESETFQVVLNQLKSHSDIKLTDSQSLSYDIQLKIKGRLTEMSERVSLNDEKVVRLLEDEICTQIENELYKVIAKTQELKTDVFGFGRIYNSKMRNEQLTSDEWREIYPEINVSISVDTTVNRYGIIQ</sequence>
<evidence type="ECO:0000256" key="7">
    <source>
        <dbReference type="ARBA" id="ARBA00023288"/>
    </source>
</evidence>
<organism evidence="10 11">
    <name type="scientific">Halalkalibacillus sediminis</name>
    <dbReference type="NCBI Taxonomy" id="2018042"/>
    <lineage>
        <taxon>Bacteria</taxon>
        <taxon>Bacillati</taxon>
        <taxon>Bacillota</taxon>
        <taxon>Bacilli</taxon>
        <taxon>Bacillales</taxon>
        <taxon>Bacillaceae</taxon>
        <taxon>Halalkalibacillus</taxon>
    </lineage>
</organism>
<evidence type="ECO:0000256" key="1">
    <source>
        <dbReference type="ARBA" id="ARBA00004635"/>
    </source>
</evidence>
<dbReference type="PROSITE" id="PS51257">
    <property type="entry name" value="PROKAR_LIPOPROTEIN"/>
    <property type="match status" value="1"/>
</dbReference>
<evidence type="ECO:0000256" key="2">
    <source>
        <dbReference type="ARBA" id="ARBA00007886"/>
    </source>
</evidence>
<feature type="domain" description="Spore germination protein N-terminal" evidence="9">
    <location>
        <begin position="23"/>
        <end position="190"/>
    </location>
</feature>
<keyword evidence="11" id="KW-1185">Reference proteome</keyword>
<dbReference type="InterPro" id="IPR046953">
    <property type="entry name" value="Spore_GerAC-like_C"/>
</dbReference>